<evidence type="ECO:0008006" key="20">
    <source>
        <dbReference type="Google" id="ProtNLM"/>
    </source>
</evidence>
<keyword evidence="8" id="KW-0406">Ion transport</keyword>
<dbReference type="GO" id="GO:0006811">
    <property type="term" value="P:monoatomic ion transport"/>
    <property type="evidence" value="ECO:0007669"/>
    <property type="project" value="UniProtKB-KW"/>
</dbReference>
<feature type="region of interest" description="Disordered" evidence="13">
    <location>
        <begin position="1026"/>
        <end position="1061"/>
    </location>
</feature>
<feature type="region of interest" description="Disordered" evidence="13">
    <location>
        <begin position="143"/>
        <end position="181"/>
    </location>
</feature>
<dbReference type="PANTHER" id="PTHR12064">
    <property type="entry name" value="METAL TRANSPORTER CNNM"/>
    <property type="match status" value="1"/>
</dbReference>
<dbReference type="PROSITE" id="PS51846">
    <property type="entry name" value="CNNM"/>
    <property type="match status" value="1"/>
</dbReference>
<feature type="compositionally biased region" description="Basic and acidic residues" evidence="13">
    <location>
        <begin position="1"/>
        <end position="13"/>
    </location>
</feature>
<feature type="transmembrane region" description="Helical" evidence="14">
    <location>
        <begin position="489"/>
        <end position="507"/>
    </location>
</feature>
<evidence type="ECO:0000256" key="6">
    <source>
        <dbReference type="ARBA" id="ARBA00022737"/>
    </source>
</evidence>
<evidence type="ECO:0000313" key="19">
    <source>
        <dbReference type="Proteomes" id="UP000037069"/>
    </source>
</evidence>
<gene>
    <name evidence="18" type="ORF">FF38_02931</name>
</gene>
<feature type="domain" description="CNNM transmembrane" evidence="17">
    <location>
        <begin position="400"/>
        <end position="579"/>
    </location>
</feature>
<keyword evidence="6" id="KW-0677">Repeat</keyword>
<feature type="region of interest" description="Disordered" evidence="13">
    <location>
        <begin position="952"/>
        <end position="981"/>
    </location>
</feature>
<proteinExistence type="inferred from homology"/>
<dbReference type="EMBL" id="JRES01001511">
    <property type="protein sequence ID" value="KNC22356.1"/>
    <property type="molecule type" value="Genomic_DNA"/>
</dbReference>
<dbReference type="InterPro" id="IPR000644">
    <property type="entry name" value="CBS_dom"/>
</dbReference>
<dbReference type="InterPro" id="IPR044751">
    <property type="entry name" value="Ion_transp-like_CBS"/>
</dbReference>
<evidence type="ECO:0000256" key="5">
    <source>
        <dbReference type="ARBA" id="ARBA00022692"/>
    </source>
</evidence>
<dbReference type="STRING" id="7375.A0A0L0BQR4"/>
<organism evidence="18 19">
    <name type="scientific">Lucilia cuprina</name>
    <name type="common">Green bottle fly</name>
    <name type="synonym">Australian sheep blowfly</name>
    <dbReference type="NCBI Taxonomy" id="7375"/>
    <lineage>
        <taxon>Eukaryota</taxon>
        <taxon>Metazoa</taxon>
        <taxon>Ecdysozoa</taxon>
        <taxon>Arthropoda</taxon>
        <taxon>Hexapoda</taxon>
        <taxon>Insecta</taxon>
        <taxon>Pterygota</taxon>
        <taxon>Neoptera</taxon>
        <taxon>Endopterygota</taxon>
        <taxon>Diptera</taxon>
        <taxon>Brachycera</taxon>
        <taxon>Muscomorpha</taxon>
        <taxon>Oestroidea</taxon>
        <taxon>Calliphoridae</taxon>
        <taxon>Luciliinae</taxon>
        <taxon>Lucilia</taxon>
    </lineage>
</organism>
<dbReference type="Proteomes" id="UP000037069">
    <property type="component" value="Unassembled WGS sequence"/>
</dbReference>
<keyword evidence="9 11" id="KW-0129">CBS domain</keyword>
<dbReference type="PROSITE" id="PS51371">
    <property type="entry name" value="CBS"/>
    <property type="match status" value="1"/>
</dbReference>
<accession>A0A0L0BQR4</accession>
<dbReference type="InterPro" id="IPR045095">
    <property type="entry name" value="ACDP"/>
</dbReference>
<keyword evidence="5 12" id="KW-0812">Transmembrane</keyword>
<keyword evidence="19" id="KW-1185">Reference proteome</keyword>
<keyword evidence="10 12" id="KW-0472">Membrane</keyword>
<evidence type="ECO:0000256" key="14">
    <source>
        <dbReference type="SAM" id="Phobius"/>
    </source>
</evidence>
<dbReference type="OrthoDB" id="5353557at2759"/>
<feature type="transmembrane region" description="Helical" evidence="14">
    <location>
        <begin position="404"/>
        <end position="431"/>
    </location>
</feature>
<dbReference type="GO" id="GO:0005886">
    <property type="term" value="C:plasma membrane"/>
    <property type="evidence" value="ECO:0007669"/>
    <property type="project" value="UniProtKB-SubCell"/>
</dbReference>
<feature type="compositionally biased region" description="Polar residues" evidence="13">
    <location>
        <begin position="958"/>
        <end position="981"/>
    </location>
</feature>
<evidence type="ECO:0000256" key="7">
    <source>
        <dbReference type="ARBA" id="ARBA00022989"/>
    </source>
</evidence>
<feature type="region of interest" description="Disordered" evidence="13">
    <location>
        <begin position="1"/>
        <end position="68"/>
    </location>
</feature>
<comment type="caution">
    <text evidence="18">The sequence shown here is derived from an EMBL/GenBank/DDBJ whole genome shotgun (WGS) entry which is preliminary data.</text>
</comment>
<dbReference type="SUPFAM" id="SSF54631">
    <property type="entry name" value="CBS-domain pair"/>
    <property type="match status" value="1"/>
</dbReference>
<keyword evidence="7 12" id="KW-1133">Transmembrane helix</keyword>
<dbReference type="InterPro" id="IPR000595">
    <property type="entry name" value="cNMP-bd_dom"/>
</dbReference>
<feature type="transmembrane region" description="Helical" evidence="14">
    <location>
        <begin position="462"/>
        <end position="483"/>
    </location>
</feature>
<evidence type="ECO:0000256" key="9">
    <source>
        <dbReference type="ARBA" id="ARBA00023122"/>
    </source>
</evidence>
<evidence type="ECO:0000256" key="8">
    <source>
        <dbReference type="ARBA" id="ARBA00023065"/>
    </source>
</evidence>
<dbReference type="InterPro" id="IPR002550">
    <property type="entry name" value="CNNM"/>
</dbReference>
<evidence type="ECO:0000259" key="17">
    <source>
        <dbReference type="PROSITE" id="PS51846"/>
    </source>
</evidence>
<evidence type="ECO:0000256" key="3">
    <source>
        <dbReference type="ARBA" id="ARBA00022448"/>
    </source>
</evidence>
<evidence type="ECO:0000259" key="16">
    <source>
        <dbReference type="PROSITE" id="PS51371"/>
    </source>
</evidence>
<dbReference type="GO" id="GO:0022857">
    <property type="term" value="F:transmembrane transporter activity"/>
    <property type="evidence" value="ECO:0007669"/>
    <property type="project" value="TreeGrafter"/>
</dbReference>
<dbReference type="Gene3D" id="2.60.120.10">
    <property type="entry name" value="Jelly Rolls"/>
    <property type="match status" value="1"/>
</dbReference>
<dbReference type="FunFam" id="3.10.580.10:FF:000001">
    <property type="entry name" value="Putative metal transporter CNNM3 isoform 2"/>
    <property type="match status" value="1"/>
</dbReference>
<evidence type="ECO:0000256" key="11">
    <source>
        <dbReference type="PROSITE-ProRule" id="PRU00703"/>
    </source>
</evidence>
<feature type="transmembrane region" description="Helical" evidence="14">
    <location>
        <begin position="519"/>
        <end position="539"/>
    </location>
</feature>
<dbReference type="SUPFAM" id="SSF51206">
    <property type="entry name" value="cAMP-binding domain-like"/>
    <property type="match status" value="1"/>
</dbReference>
<dbReference type="InterPro" id="IPR014710">
    <property type="entry name" value="RmlC-like_jellyroll"/>
</dbReference>
<sequence>MEIKPLPRSENCQRRTRNSNSENATDENNEIMMTPRKNSGHRSSIKMTANSNCNSISGSGSKHKVKSGKSMARPLLGFKIHSSASSSLSTSCLNATRSSFRRTWCPLVLNALIFILFTNAINFGNCAVNSAANSDSLINQPQHTTFDDTTTTTSSTKFNTYNNNNNNNYNNNNNKNSNKLNDTQNLLLPQLANQQKSHVFSLDYSTVFSLDYNPVYSLDYSPVFSFDYRRVYSLGYSPAYSLDYSPAYSLDCNPAYSHDNNSDYNPLYVNPLIITGFRLESSTHEVEYDNGIPSVMSETPFTIRIFGKGITEDTLIAFTNEPNEAGTHCQFPATLLYKIVPGTANENTALYEGSLPKSKKDFYLCAKIDPNEFMEGPKGEPITLQYQCTDSWCIIRSHESFLPLWVSIIIILVCLCFSALFSGLNLGLMALDRTELKILRNTGSDKEREYAKKIQPVRDQGNYLLCSILLGNVLVNSTFTILLDGLTSGLIAVVFSTIAIVIFGEITPQAICSRHGLAVGAKTILITKMIMIITFPLSYPTSKILDVLLGEEIGNVYNRERLKELVKVTTGINDLDKNEVNIISGALELRKKTVADVMTHIDDAFMLPLDATLDFETVSEIMKSGFSRIPVYEGDRKNIVTLLYIKDLAFVDPDDNTPLRTLCEFYQNPVHFVFEDYTLDVMFNQFKDGTIGHLAFVHRVNNEGDGDPFYETIGLVTLEDVIEELIQAEIVDETDVFVDNRTKVKRNRNKKQDFTVFAERRENQTIHISPQLTLATYQYLTIDAFKKEVISEQILRRLLNQDIVHSIKCKGKEKDDPSLFIFTQGKPVDFFVLILEGRVEVTVGKESLLFESGPFTYFGTQALIPNVVVDSPSQMGSLQSLNLDSKTRQTFIPDYSVRAVCDLVYIAIKRSLYLTAKKATLLEKTRKAGTEPNSVDIDDEVEKLLHSLHDDERPNHIRGSQSIRKTSTVVGSNTASPSFNDFSQQSRSIAAATTQHNSQGSNNDVVSLSSLMTSEAAAIDYNTIEHNNDRQNNGEKVNNNDVVTTPLLPKTDLKHNNTNSK</sequence>
<evidence type="ECO:0000256" key="10">
    <source>
        <dbReference type="ARBA" id="ARBA00023136"/>
    </source>
</evidence>
<name>A0A0L0BQR4_LUCCU</name>
<comment type="similarity">
    <text evidence="2">Belongs to the ACDP family.</text>
</comment>
<dbReference type="AlphaFoldDB" id="A0A0L0BQR4"/>
<evidence type="ECO:0000256" key="12">
    <source>
        <dbReference type="PROSITE-ProRule" id="PRU01193"/>
    </source>
</evidence>
<dbReference type="PROSITE" id="PS50042">
    <property type="entry name" value="CNMP_BINDING_3"/>
    <property type="match status" value="1"/>
</dbReference>
<evidence type="ECO:0000259" key="15">
    <source>
        <dbReference type="PROSITE" id="PS50042"/>
    </source>
</evidence>
<evidence type="ECO:0000256" key="4">
    <source>
        <dbReference type="ARBA" id="ARBA00022475"/>
    </source>
</evidence>
<evidence type="ECO:0000313" key="18">
    <source>
        <dbReference type="EMBL" id="KNC22356.1"/>
    </source>
</evidence>
<keyword evidence="4" id="KW-1003">Cell membrane</keyword>
<keyword evidence="3" id="KW-0813">Transport</keyword>
<dbReference type="Gene3D" id="3.10.580.10">
    <property type="entry name" value="CBS-domain"/>
    <property type="match status" value="1"/>
</dbReference>
<feature type="compositionally biased region" description="Polar residues" evidence="13">
    <location>
        <begin position="1034"/>
        <end position="1043"/>
    </location>
</feature>
<feature type="domain" description="Cyclic nucleotide-binding" evidence="15">
    <location>
        <begin position="794"/>
        <end position="872"/>
    </location>
</feature>
<dbReference type="InterPro" id="IPR046342">
    <property type="entry name" value="CBS_dom_sf"/>
</dbReference>
<evidence type="ECO:0000256" key="2">
    <source>
        <dbReference type="ARBA" id="ARBA00010484"/>
    </source>
</evidence>
<evidence type="ECO:0000256" key="1">
    <source>
        <dbReference type="ARBA" id="ARBA00004651"/>
    </source>
</evidence>
<feature type="domain" description="CBS" evidence="16">
    <location>
        <begin position="598"/>
        <end position="659"/>
    </location>
</feature>
<protein>
    <recommendedName>
        <fullName evidence="20">Metal transporter CNNM2</fullName>
    </recommendedName>
</protein>
<evidence type="ECO:0000256" key="13">
    <source>
        <dbReference type="SAM" id="MobiDB-lite"/>
    </source>
</evidence>
<reference evidence="18 19" key="1">
    <citation type="journal article" date="2015" name="Nat. Commun.">
        <title>Lucilia cuprina genome unlocks parasitic fly biology to underpin future interventions.</title>
        <authorList>
            <person name="Anstead C.A."/>
            <person name="Korhonen P.K."/>
            <person name="Young N.D."/>
            <person name="Hall R.S."/>
            <person name="Jex A.R."/>
            <person name="Murali S.C."/>
            <person name="Hughes D.S."/>
            <person name="Lee S.F."/>
            <person name="Perry T."/>
            <person name="Stroehlein A.J."/>
            <person name="Ansell B.R."/>
            <person name="Breugelmans B."/>
            <person name="Hofmann A."/>
            <person name="Qu J."/>
            <person name="Dugan S."/>
            <person name="Lee S.L."/>
            <person name="Chao H."/>
            <person name="Dinh H."/>
            <person name="Han Y."/>
            <person name="Doddapaneni H.V."/>
            <person name="Worley K.C."/>
            <person name="Muzny D.M."/>
            <person name="Ioannidis P."/>
            <person name="Waterhouse R.M."/>
            <person name="Zdobnov E.M."/>
            <person name="James P.J."/>
            <person name="Bagnall N.H."/>
            <person name="Kotze A.C."/>
            <person name="Gibbs R.A."/>
            <person name="Richards S."/>
            <person name="Batterham P."/>
            <person name="Gasser R.B."/>
        </authorList>
    </citation>
    <scope>NUCLEOTIDE SEQUENCE [LARGE SCALE GENOMIC DNA]</scope>
    <source>
        <strain evidence="18 19">LS</strain>
        <tissue evidence="18">Full body</tissue>
    </source>
</reference>
<dbReference type="CDD" id="cd04590">
    <property type="entry name" value="CBS_pair_CorC_HlyC_assoc"/>
    <property type="match status" value="1"/>
</dbReference>
<dbReference type="PANTHER" id="PTHR12064:SF94">
    <property type="entry name" value="UNEXTENDED PROTEIN"/>
    <property type="match status" value="1"/>
</dbReference>
<feature type="compositionally biased region" description="Low complexity" evidence="13">
    <location>
        <begin position="50"/>
        <end position="60"/>
    </location>
</feature>
<comment type="subcellular location">
    <subcellularLocation>
        <location evidence="1">Cell membrane</location>
        <topology evidence="1">Multi-pass membrane protein</topology>
    </subcellularLocation>
</comment>
<dbReference type="GO" id="GO:0010960">
    <property type="term" value="P:magnesium ion homeostasis"/>
    <property type="evidence" value="ECO:0007669"/>
    <property type="project" value="InterPro"/>
</dbReference>
<dbReference type="OMA" id="QDFTVFA"/>
<dbReference type="Pfam" id="PF01595">
    <property type="entry name" value="CNNM"/>
    <property type="match status" value="1"/>
</dbReference>
<dbReference type="InterPro" id="IPR018490">
    <property type="entry name" value="cNMP-bd_dom_sf"/>
</dbReference>
<dbReference type="Pfam" id="PF25562">
    <property type="entry name" value="CNBH_CNNM2_C"/>
    <property type="match status" value="1"/>
</dbReference>
<feature type="compositionally biased region" description="Low complexity" evidence="13">
    <location>
        <begin position="147"/>
        <end position="181"/>
    </location>
</feature>